<evidence type="ECO:0000259" key="3">
    <source>
        <dbReference type="Pfam" id="PF01411"/>
    </source>
</evidence>
<evidence type="ECO:0000256" key="1">
    <source>
        <dbReference type="ARBA" id="ARBA00022723"/>
    </source>
</evidence>
<proteinExistence type="predicted"/>
<dbReference type="PANTHER" id="PTHR43462">
    <property type="entry name" value="ALANYL-TRNA EDITING PROTEIN"/>
    <property type="match status" value="1"/>
</dbReference>
<dbReference type="Gene3D" id="2.40.30.130">
    <property type="match status" value="1"/>
</dbReference>
<organism evidence="4">
    <name type="scientific">marine sediment metagenome</name>
    <dbReference type="NCBI Taxonomy" id="412755"/>
    <lineage>
        <taxon>unclassified sequences</taxon>
        <taxon>metagenomes</taxon>
        <taxon>ecological metagenomes</taxon>
    </lineage>
</organism>
<feature type="non-terminal residue" evidence="4">
    <location>
        <position position="92"/>
    </location>
</feature>
<name>X0UN70_9ZZZZ</name>
<dbReference type="SUPFAM" id="SSF50447">
    <property type="entry name" value="Translation proteins"/>
    <property type="match status" value="1"/>
</dbReference>
<dbReference type="InterPro" id="IPR018164">
    <property type="entry name" value="Ala-tRNA-synth_IIc_N"/>
</dbReference>
<dbReference type="EMBL" id="BARS01011439">
    <property type="protein sequence ID" value="GAF89940.1"/>
    <property type="molecule type" value="Genomic_DNA"/>
</dbReference>
<dbReference type="GO" id="GO:0006419">
    <property type="term" value="P:alanyl-tRNA aminoacylation"/>
    <property type="evidence" value="ECO:0007669"/>
    <property type="project" value="InterPro"/>
</dbReference>
<dbReference type="GO" id="GO:0046872">
    <property type="term" value="F:metal ion binding"/>
    <property type="evidence" value="ECO:0007669"/>
    <property type="project" value="UniProtKB-KW"/>
</dbReference>
<evidence type="ECO:0000313" key="4">
    <source>
        <dbReference type="EMBL" id="GAF89940.1"/>
    </source>
</evidence>
<comment type="caution">
    <text evidence="4">The sequence shown here is derived from an EMBL/GenBank/DDBJ whole genome shotgun (WGS) entry which is preliminary data.</text>
</comment>
<reference evidence="4" key="1">
    <citation type="journal article" date="2014" name="Front. Microbiol.">
        <title>High frequency of phylogenetically diverse reductive dehalogenase-homologous genes in deep subseafloor sedimentary metagenomes.</title>
        <authorList>
            <person name="Kawai M."/>
            <person name="Futagami T."/>
            <person name="Toyoda A."/>
            <person name="Takaki Y."/>
            <person name="Nishi S."/>
            <person name="Hori S."/>
            <person name="Arai W."/>
            <person name="Tsubouchi T."/>
            <person name="Morono Y."/>
            <person name="Uchiyama I."/>
            <person name="Ito T."/>
            <person name="Fujiyama A."/>
            <person name="Inagaki F."/>
            <person name="Takami H."/>
        </authorList>
    </citation>
    <scope>NUCLEOTIDE SEQUENCE</scope>
    <source>
        <strain evidence="4">Expedition CK06-06</strain>
    </source>
</reference>
<dbReference type="InterPro" id="IPR009000">
    <property type="entry name" value="Transl_B-barrel_sf"/>
</dbReference>
<feature type="domain" description="Alanyl-tRNA synthetase class IIc N-terminal" evidence="3">
    <location>
        <begin position="16"/>
        <end position="92"/>
    </location>
</feature>
<keyword evidence="1" id="KW-0479">Metal-binding</keyword>
<dbReference type="InterPro" id="IPR051335">
    <property type="entry name" value="Alanyl-tRNA_Editing_Enzymes"/>
</dbReference>
<dbReference type="GO" id="GO:0002161">
    <property type="term" value="F:aminoacyl-tRNA deacylase activity"/>
    <property type="evidence" value="ECO:0007669"/>
    <property type="project" value="UniProtKB-ARBA"/>
</dbReference>
<dbReference type="PANTHER" id="PTHR43462:SF1">
    <property type="entry name" value="ALANYL-TRNA EDITING PROTEIN AARSD1"/>
    <property type="match status" value="1"/>
</dbReference>
<evidence type="ECO:0000256" key="2">
    <source>
        <dbReference type="ARBA" id="ARBA00022833"/>
    </source>
</evidence>
<dbReference type="GO" id="GO:0005524">
    <property type="term" value="F:ATP binding"/>
    <property type="evidence" value="ECO:0007669"/>
    <property type="project" value="InterPro"/>
</dbReference>
<accession>X0UN70</accession>
<dbReference type="GO" id="GO:0004813">
    <property type="term" value="F:alanine-tRNA ligase activity"/>
    <property type="evidence" value="ECO:0007669"/>
    <property type="project" value="InterPro"/>
</dbReference>
<dbReference type="Pfam" id="PF01411">
    <property type="entry name" value="tRNA-synt_2c"/>
    <property type="match status" value="1"/>
</dbReference>
<dbReference type="AlphaFoldDB" id="X0UN70"/>
<sequence>MTKILYMNNIEGNYIKEFDAIVTKNKKDYVCLDQTAFYPLGGGQPSDTGYFIWGEKKAKVKEVIKKGNAIKHIIDGEKPLEGTKIHGYIDWE</sequence>
<protein>
    <recommendedName>
        <fullName evidence="3">Alanyl-tRNA synthetase class IIc N-terminal domain-containing protein</fullName>
    </recommendedName>
</protein>
<keyword evidence="2" id="KW-0862">Zinc</keyword>
<gene>
    <name evidence="4" type="ORF">S01H1_20807</name>
</gene>